<feature type="signal peptide" evidence="1">
    <location>
        <begin position="1"/>
        <end position="18"/>
    </location>
</feature>
<dbReference type="SUPFAM" id="SSF52096">
    <property type="entry name" value="ClpP/crotonase"/>
    <property type="match status" value="1"/>
</dbReference>
<dbReference type="Pfam" id="PF03572">
    <property type="entry name" value="Peptidase_S41"/>
    <property type="match status" value="1"/>
</dbReference>
<name>A0ABS9KK41_9BACT</name>
<feature type="domain" description="Tail specific protease" evidence="2">
    <location>
        <begin position="251"/>
        <end position="453"/>
    </location>
</feature>
<evidence type="ECO:0000313" key="3">
    <source>
        <dbReference type="EMBL" id="MCG2612685.1"/>
    </source>
</evidence>
<keyword evidence="4" id="KW-1185">Reference proteome</keyword>
<dbReference type="Gene3D" id="3.90.226.10">
    <property type="entry name" value="2-enoyl-CoA Hydratase, Chain A, domain 1"/>
    <property type="match status" value="1"/>
</dbReference>
<proteinExistence type="predicted"/>
<gene>
    <name evidence="3" type="ORF">LZZ85_00275</name>
</gene>
<evidence type="ECO:0000259" key="2">
    <source>
        <dbReference type="Pfam" id="PF03572"/>
    </source>
</evidence>
<evidence type="ECO:0000256" key="1">
    <source>
        <dbReference type="SAM" id="SignalP"/>
    </source>
</evidence>
<dbReference type="EMBL" id="JAKLTR010000001">
    <property type="protein sequence ID" value="MCG2612685.1"/>
    <property type="molecule type" value="Genomic_DNA"/>
</dbReference>
<sequence>MRATLVSLFLITSFVISAQQSDVLSVAAMEKDFDLLRQSLEEVHGGMYRFADKPKTDARFNSQRQRITSIKSRREFTQLVAEVLADSRDGHMRLIMDEQTLSDFGKARLFPFSVLIENNRMVIRYNETKNDSSIAPGYEIVKINGQKANDLLKKMYAKLPGDGYIETGKKKRLEQSFGSFYWLLVDTAAQFNLTIKDLNGKVMNTRMAGIADSLRQENRKSNRVNAALLASIKSLSGPTEIISVHFPQPGIAYVRVRGFQGDRFYNEIDSVFNTIQEKKTRSLLLDLRGNGGGVDMYGAFLVSQFVNKPFRYFDRIHLRSINPSFTRFKEQYLQELRDGTVADPSGGFLATTKLHPGVSEQQPGAHPFTGKIFVLTDGGTFSTAADVSALLRQLTNAVFIGEETGGGFEGNTSGSSAEVLLPGSKLKVRIQLYDYWNAVKVKERGRGTLPDHVVPVRVVDQLKGIDKALVLGFELAGKE</sequence>
<comment type="caution">
    <text evidence="3">The sequence shown here is derived from an EMBL/GenBank/DDBJ whole genome shotgun (WGS) entry which is preliminary data.</text>
</comment>
<dbReference type="PANTHER" id="PTHR32060">
    <property type="entry name" value="TAIL-SPECIFIC PROTEASE"/>
    <property type="match status" value="1"/>
</dbReference>
<dbReference type="RefSeq" id="WP_237867914.1">
    <property type="nucleotide sequence ID" value="NZ_JAKLTR010000001.1"/>
</dbReference>
<feature type="chain" id="PRO_5045169188" evidence="1">
    <location>
        <begin position="19"/>
        <end position="479"/>
    </location>
</feature>
<dbReference type="PANTHER" id="PTHR32060:SF22">
    <property type="entry name" value="CARBOXYL-TERMINAL-PROCESSING PEPTIDASE 3, CHLOROPLASTIC"/>
    <property type="match status" value="1"/>
</dbReference>
<organism evidence="3 4">
    <name type="scientific">Terrimonas ginsenosidimutans</name>
    <dbReference type="NCBI Taxonomy" id="2908004"/>
    <lineage>
        <taxon>Bacteria</taxon>
        <taxon>Pseudomonadati</taxon>
        <taxon>Bacteroidota</taxon>
        <taxon>Chitinophagia</taxon>
        <taxon>Chitinophagales</taxon>
        <taxon>Chitinophagaceae</taxon>
        <taxon>Terrimonas</taxon>
    </lineage>
</organism>
<reference evidence="3" key="1">
    <citation type="submission" date="2022-01" db="EMBL/GenBank/DDBJ databases">
        <authorList>
            <person name="Jo J.-H."/>
            <person name="Im W.-T."/>
        </authorList>
    </citation>
    <scope>NUCLEOTIDE SEQUENCE</scope>
    <source>
        <strain evidence="3">NA20</strain>
    </source>
</reference>
<evidence type="ECO:0000313" key="4">
    <source>
        <dbReference type="Proteomes" id="UP001165367"/>
    </source>
</evidence>
<dbReference type="Proteomes" id="UP001165367">
    <property type="component" value="Unassembled WGS sequence"/>
</dbReference>
<accession>A0ABS9KK41</accession>
<dbReference type="InterPro" id="IPR029045">
    <property type="entry name" value="ClpP/crotonase-like_dom_sf"/>
</dbReference>
<dbReference type="InterPro" id="IPR005151">
    <property type="entry name" value="Tail-specific_protease"/>
</dbReference>
<protein>
    <submittedName>
        <fullName evidence="3">S41 family peptidase</fullName>
    </submittedName>
</protein>
<keyword evidence="1" id="KW-0732">Signal</keyword>